<feature type="region of interest" description="Disordered" evidence="1">
    <location>
        <begin position="35"/>
        <end position="60"/>
    </location>
</feature>
<dbReference type="Proteomes" id="UP000236449">
    <property type="component" value="Unassembled WGS sequence"/>
</dbReference>
<dbReference type="OrthoDB" id="5891878at2"/>
<evidence type="ECO:0000313" key="3">
    <source>
        <dbReference type="EMBL" id="RAS62148.1"/>
    </source>
</evidence>
<dbReference type="AlphaFoldDB" id="A0A2J8HKZ5"/>
<evidence type="ECO:0000313" key="5">
    <source>
        <dbReference type="Proteomes" id="UP000248729"/>
    </source>
</evidence>
<gene>
    <name evidence="2" type="ORF">C1N32_01790</name>
    <name evidence="3" type="ORF">DET48_11579</name>
</gene>
<name>A0A2J8HKZ5_VIBDI</name>
<dbReference type="Proteomes" id="UP000248729">
    <property type="component" value="Unassembled WGS sequence"/>
</dbReference>
<comment type="caution">
    <text evidence="2">The sequence shown here is derived from an EMBL/GenBank/DDBJ whole genome shotgun (WGS) entry which is preliminary data.</text>
</comment>
<reference evidence="2 4" key="1">
    <citation type="submission" date="2018-01" db="EMBL/GenBank/DDBJ databases">
        <title>Draft genome sequences of six Vibrio diazotrophicus strains isolated from deep-sea sediments of the Baltic Sea.</title>
        <authorList>
            <person name="Castillo D."/>
            <person name="Vandieken V."/>
            <person name="Chiang O."/>
            <person name="Middelboe M."/>
        </authorList>
    </citation>
    <scope>NUCLEOTIDE SEQUENCE [LARGE SCALE GENOMIC DNA]</scope>
    <source>
        <strain evidence="2 4">60.27F</strain>
    </source>
</reference>
<evidence type="ECO:0000256" key="1">
    <source>
        <dbReference type="SAM" id="MobiDB-lite"/>
    </source>
</evidence>
<protein>
    <submittedName>
        <fullName evidence="2">Uncharacterized protein</fullName>
    </submittedName>
</protein>
<feature type="compositionally biased region" description="Basic and acidic residues" evidence="1">
    <location>
        <begin position="38"/>
        <end position="47"/>
    </location>
</feature>
<organism evidence="2 4">
    <name type="scientific">Vibrio diazotrophicus</name>
    <dbReference type="NCBI Taxonomy" id="685"/>
    <lineage>
        <taxon>Bacteria</taxon>
        <taxon>Pseudomonadati</taxon>
        <taxon>Pseudomonadota</taxon>
        <taxon>Gammaproteobacteria</taxon>
        <taxon>Vibrionales</taxon>
        <taxon>Vibrionaceae</taxon>
        <taxon>Vibrio</taxon>
    </lineage>
</organism>
<dbReference type="EMBL" id="POSK01000001">
    <property type="protein sequence ID" value="PNI06762.1"/>
    <property type="molecule type" value="Genomic_DNA"/>
</dbReference>
<sequence length="60" mass="7134">MVEKLKMPYITETVLVDGVYQAERRIVIERRQGKKHAVNYERRRNQDPRLPASKPIDEVI</sequence>
<evidence type="ECO:0000313" key="4">
    <source>
        <dbReference type="Proteomes" id="UP000236449"/>
    </source>
</evidence>
<accession>A0A2J8HKZ5</accession>
<dbReference type="EMBL" id="QLTR01000015">
    <property type="protein sequence ID" value="RAS62148.1"/>
    <property type="molecule type" value="Genomic_DNA"/>
</dbReference>
<reference evidence="3 5" key="2">
    <citation type="submission" date="2018-06" db="EMBL/GenBank/DDBJ databases">
        <title>Freshwater and sediment microbial communities from various areas in North America, analyzing microbe dynamics in response to fracking.</title>
        <authorList>
            <person name="Lamendella R."/>
        </authorList>
    </citation>
    <scope>NUCLEOTIDE SEQUENCE [LARGE SCALE GENOMIC DNA]</scope>
    <source>
        <strain evidence="3 5">99A</strain>
    </source>
</reference>
<proteinExistence type="predicted"/>
<evidence type="ECO:0000313" key="2">
    <source>
        <dbReference type="EMBL" id="PNI06762.1"/>
    </source>
</evidence>
<dbReference type="RefSeq" id="WP_102954230.1">
    <property type="nucleotide sequence ID" value="NZ_JAPWHJ010000001.1"/>
</dbReference>